<dbReference type="PANTHER" id="PTHR43349">
    <property type="entry name" value="PINORESINOL REDUCTASE-RELATED"/>
    <property type="match status" value="1"/>
</dbReference>
<organism evidence="2 3">
    <name type="scientific">Stephania yunnanensis</name>
    <dbReference type="NCBI Taxonomy" id="152371"/>
    <lineage>
        <taxon>Eukaryota</taxon>
        <taxon>Viridiplantae</taxon>
        <taxon>Streptophyta</taxon>
        <taxon>Embryophyta</taxon>
        <taxon>Tracheophyta</taxon>
        <taxon>Spermatophyta</taxon>
        <taxon>Magnoliopsida</taxon>
        <taxon>Ranunculales</taxon>
        <taxon>Menispermaceae</taxon>
        <taxon>Menispermoideae</taxon>
        <taxon>Cissampelideae</taxon>
        <taxon>Stephania</taxon>
    </lineage>
</organism>
<proteinExistence type="predicted"/>
<feature type="compositionally biased region" description="Basic and acidic residues" evidence="1">
    <location>
        <begin position="81"/>
        <end position="102"/>
    </location>
</feature>
<dbReference type="Proteomes" id="UP001420932">
    <property type="component" value="Unassembled WGS sequence"/>
</dbReference>
<dbReference type="AlphaFoldDB" id="A0AAP0HBU6"/>
<dbReference type="InterPro" id="IPR050608">
    <property type="entry name" value="NmrA-type/Isoflavone_red_sf"/>
</dbReference>
<dbReference type="PANTHER" id="PTHR43349:SF93">
    <property type="entry name" value="ISOFLAVONE REDUCTASE HOMOLOG P3-RELATED"/>
    <property type="match status" value="1"/>
</dbReference>
<name>A0AAP0HBU6_9MAGN</name>
<accession>A0AAP0HBU6</accession>
<gene>
    <name evidence="2" type="ORF">Syun_031295</name>
</gene>
<evidence type="ECO:0000313" key="3">
    <source>
        <dbReference type="Proteomes" id="UP001420932"/>
    </source>
</evidence>
<dbReference type="Gene3D" id="3.40.50.720">
    <property type="entry name" value="NAD(P)-binding Rossmann-like Domain"/>
    <property type="match status" value="2"/>
</dbReference>
<protein>
    <submittedName>
        <fullName evidence="2">Uncharacterized protein</fullName>
    </submittedName>
</protein>
<evidence type="ECO:0000313" key="2">
    <source>
        <dbReference type="EMBL" id="KAK9082513.1"/>
    </source>
</evidence>
<feature type="region of interest" description="Disordered" evidence="1">
    <location>
        <begin position="81"/>
        <end position="156"/>
    </location>
</feature>
<comment type="caution">
    <text evidence="2">The sequence shown here is derived from an EMBL/GenBank/DDBJ whole genome shotgun (WGS) entry which is preliminary data.</text>
</comment>
<keyword evidence="3" id="KW-1185">Reference proteome</keyword>
<evidence type="ECO:0000256" key="1">
    <source>
        <dbReference type="SAM" id="MobiDB-lite"/>
    </source>
</evidence>
<sequence>MVHDLEPARSLNLRMMDVRKAIVNAKIPYTSLQMNCFARYFVPNLYQLGSFLPPKDKISIFGDNNAKGGTSKVYIRRGRGEARWRETREEGRSKEQRQPSKEQRHKTRERRGGTSGGGRRTSSRAGRRADLRQGSAEQSRKVRGRGTRRSCVGSGRRRYCGRGARSSLVGTIRLSGGEGGGPVKEELYAHVSRYVAESSLVWRFKPAEFCVDPARMVHDLEPARSLNLRMMDVRKAIVNAKIPYTSVAANCFASISTTTQDDKSKVRCGTDQRPLKTTNLRFVAEHINDHLRRQETDSDVAESKQRNCRTVDIRVDDGHIAKAT</sequence>
<dbReference type="Gene3D" id="3.90.25.10">
    <property type="entry name" value="UDP-galactose 4-epimerase, domain 1"/>
    <property type="match status" value="2"/>
</dbReference>
<dbReference type="EMBL" id="JBBNAF010000018">
    <property type="protein sequence ID" value="KAK9082513.1"/>
    <property type="molecule type" value="Genomic_DNA"/>
</dbReference>
<reference evidence="2 3" key="1">
    <citation type="submission" date="2024-01" db="EMBL/GenBank/DDBJ databases">
        <title>Genome assemblies of Stephania.</title>
        <authorList>
            <person name="Yang L."/>
        </authorList>
    </citation>
    <scope>NUCLEOTIDE SEQUENCE [LARGE SCALE GENOMIC DNA]</scope>
    <source>
        <strain evidence="2">YNDBR</strain>
        <tissue evidence="2">Leaf</tissue>
    </source>
</reference>